<keyword evidence="2" id="KW-1185">Reference proteome</keyword>
<dbReference type="AlphaFoldDB" id="A0AAD5UEL4"/>
<evidence type="ECO:0000313" key="2">
    <source>
        <dbReference type="Proteomes" id="UP001210925"/>
    </source>
</evidence>
<accession>A0AAD5UEL4</accession>
<gene>
    <name evidence="1" type="ORF">HK103_006077</name>
</gene>
<reference evidence="1" key="1">
    <citation type="submission" date="2020-05" db="EMBL/GenBank/DDBJ databases">
        <title>Phylogenomic resolution of chytrid fungi.</title>
        <authorList>
            <person name="Stajich J.E."/>
            <person name="Amses K."/>
            <person name="Simmons R."/>
            <person name="Seto K."/>
            <person name="Myers J."/>
            <person name="Bonds A."/>
            <person name="Quandt C.A."/>
            <person name="Barry K."/>
            <person name="Liu P."/>
            <person name="Grigoriev I."/>
            <person name="Longcore J.E."/>
            <person name="James T.Y."/>
        </authorList>
    </citation>
    <scope>NUCLEOTIDE SEQUENCE</scope>
    <source>
        <strain evidence="1">PLAUS21</strain>
    </source>
</reference>
<dbReference type="Proteomes" id="UP001210925">
    <property type="component" value="Unassembled WGS sequence"/>
</dbReference>
<name>A0AAD5UEL4_9FUNG</name>
<protein>
    <submittedName>
        <fullName evidence="1">Uncharacterized protein</fullName>
    </submittedName>
</protein>
<evidence type="ECO:0000313" key="1">
    <source>
        <dbReference type="EMBL" id="KAJ3255710.1"/>
    </source>
</evidence>
<proteinExistence type="predicted"/>
<organism evidence="1 2">
    <name type="scientific">Boothiomyces macroporosus</name>
    <dbReference type="NCBI Taxonomy" id="261099"/>
    <lineage>
        <taxon>Eukaryota</taxon>
        <taxon>Fungi</taxon>
        <taxon>Fungi incertae sedis</taxon>
        <taxon>Chytridiomycota</taxon>
        <taxon>Chytridiomycota incertae sedis</taxon>
        <taxon>Chytridiomycetes</taxon>
        <taxon>Rhizophydiales</taxon>
        <taxon>Terramycetaceae</taxon>
        <taxon>Boothiomyces</taxon>
    </lineage>
</organism>
<dbReference type="EMBL" id="JADGKB010000061">
    <property type="protein sequence ID" value="KAJ3255710.1"/>
    <property type="molecule type" value="Genomic_DNA"/>
</dbReference>
<comment type="caution">
    <text evidence="1">The sequence shown here is derived from an EMBL/GenBank/DDBJ whole genome shotgun (WGS) entry which is preliminary data.</text>
</comment>
<sequence>MTKVQFKVRNEIITLNETVLTNLPKDSLLYNLIYNDAFAKEQDQDGNFVLLNQEITPEIFQMIAEYVESKDIATLMIKSYSCRIALLDAINYLGLLIPNELQKKKDLQDLLDVVNTKDIVWYEQFREKIFRDNYQVISTIADSLISKIMTIAKEMNELPFVSTTERVGFKIRYNFMEEFEIYLSYKSFSVETKFKLNPSKYQSHTRLCLLLTDIFLNVIWGLGLSYKEIEEINSDSAFLTASQILK</sequence>